<evidence type="ECO:0000313" key="2">
    <source>
        <dbReference type="Proteomes" id="UP000003160"/>
    </source>
</evidence>
<accession>D1PUH7</accession>
<name>D1PUH7_9BACT</name>
<evidence type="ECO:0000313" key="1">
    <source>
        <dbReference type="EMBL" id="EFA44937.1"/>
    </source>
</evidence>
<sequence>MNEFKSHGQKIVIAESPLYSAHFVKFHRPKHGVFFSGCSGKNHRILVNELNRIFTSKKLCATVQNQQIKCRLIIEKSLAKVQFIETRYKKM</sequence>
<gene>
    <name evidence="1" type="ORF">HMPREF0645_0612</name>
</gene>
<comment type="caution">
    <text evidence="1">The sequence shown here is derived from an EMBL/GenBank/DDBJ whole genome shotgun (WGS) entry which is preliminary data.</text>
</comment>
<reference evidence="1 2" key="1">
    <citation type="submission" date="2009-10" db="EMBL/GenBank/DDBJ databases">
        <authorList>
            <person name="Qin X."/>
            <person name="Bachman B."/>
            <person name="Battles P."/>
            <person name="Bell A."/>
            <person name="Bess C."/>
            <person name="Bickham C."/>
            <person name="Chaboub L."/>
            <person name="Chen D."/>
            <person name="Coyle M."/>
            <person name="Deiros D.R."/>
            <person name="Dinh H."/>
            <person name="Forbes L."/>
            <person name="Fowler G."/>
            <person name="Francisco L."/>
            <person name="Fu Q."/>
            <person name="Gubbala S."/>
            <person name="Hale W."/>
            <person name="Han Y."/>
            <person name="Hemphill L."/>
            <person name="Highlander S.K."/>
            <person name="Hirani K."/>
            <person name="Hogues M."/>
            <person name="Jackson L."/>
            <person name="Jakkamsetti A."/>
            <person name="Javaid M."/>
            <person name="Jiang H."/>
            <person name="Korchina V."/>
            <person name="Kovar C."/>
            <person name="Lara F."/>
            <person name="Lee S."/>
            <person name="Mata R."/>
            <person name="Mathew T."/>
            <person name="Moen C."/>
            <person name="Morales K."/>
            <person name="Munidasa M."/>
            <person name="Nazareth L."/>
            <person name="Ngo R."/>
            <person name="Nguyen L."/>
            <person name="Okwuonu G."/>
            <person name="Ongeri F."/>
            <person name="Patil S."/>
            <person name="Petrosino J."/>
            <person name="Pham C."/>
            <person name="Pham P."/>
            <person name="Pu L.-L."/>
            <person name="Puazo M."/>
            <person name="Raj R."/>
            <person name="Reid J."/>
            <person name="Rouhana J."/>
            <person name="Saada N."/>
            <person name="Shang Y."/>
            <person name="Simmons D."/>
            <person name="Thornton R."/>
            <person name="Warren J."/>
            <person name="Weissenberger G."/>
            <person name="Zhang J."/>
            <person name="Zhang L."/>
            <person name="Zhou C."/>
            <person name="Zhu D."/>
            <person name="Muzny D."/>
            <person name="Worley K."/>
            <person name="Gibbs R."/>
        </authorList>
    </citation>
    <scope>NUCLEOTIDE SEQUENCE [LARGE SCALE GENOMIC DNA]</scope>
    <source>
        <strain evidence="1 2">DSM 17361</strain>
    </source>
</reference>
<dbReference type="AlphaFoldDB" id="D1PUH7"/>
<proteinExistence type="predicted"/>
<organism evidence="1 2">
    <name type="scientific">Hallella bergensis DSM 17361</name>
    <dbReference type="NCBI Taxonomy" id="585502"/>
    <lineage>
        <taxon>Bacteria</taxon>
        <taxon>Pseudomonadati</taxon>
        <taxon>Bacteroidota</taxon>
        <taxon>Bacteroidia</taxon>
        <taxon>Bacteroidales</taxon>
        <taxon>Prevotellaceae</taxon>
        <taxon>Hallella</taxon>
    </lineage>
</organism>
<protein>
    <submittedName>
        <fullName evidence="1">Uncharacterized protein</fullName>
    </submittedName>
</protein>
<keyword evidence="2" id="KW-1185">Reference proteome</keyword>
<dbReference type="HOGENOM" id="CLU_2424459_0_0_10"/>
<dbReference type="EMBL" id="ACKS01000030">
    <property type="protein sequence ID" value="EFA44937.1"/>
    <property type="molecule type" value="Genomic_DNA"/>
</dbReference>
<dbReference type="Proteomes" id="UP000003160">
    <property type="component" value="Unassembled WGS sequence"/>
</dbReference>